<dbReference type="Proteomes" id="UP000093343">
    <property type="component" value="Unassembled WGS sequence"/>
</dbReference>
<accession>A0ABX2XNN9</accession>
<reference evidence="3" key="1">
    <citation type="submission" date="2016-03" db="EMBL/GenBank/DDBJ databases">
        <title>Draft genome sequence of Paenibacillus glacialis DSM 22343.</title>
        <authorList>
            <person name="Shin S.-K."/>
            <person name="Yi H."/>
        </authorList>
    </citation>
    <scope>NUCLEOTIDE SEQUENCE [LARGE SCALE GENOMIC DNA]</scope>
    <source>
        <strain evidence="3">CCUG 60099</strain>
    </source>
</reference>
<name>A0ABX2XNN9_9FLAO</name>
<proteinExistence type="predicted"/>
<evidence type="ECO:0000256" key="1">
    <source>
        <dbReference type="SAM" id="MobiDB-lite"/>
    </source>
</evidence>
<evidence type="ECO:0000313" key="2">
    <source>
        <dbReference type="EMBL" id="OCB77592.1"/>
    </source>
</evidence>
<comment type="caution">
    <text evidence="2">The sequence shown here is derived from an EMBL/GenBank/DDBJ whole genome shotgun (WGS) entry which is preliminary data.</text>
</comment>
<organism evidence="2 3">
    <name type="scientific">Flavobacterium piscis</name>
    <dbReference type="NCBI Taxonomy" id="1114874"/>
    <lineage>
        <taxon>Bacteria</taxon>
        <taxon>Pseudomonadati</taxon>
        <taxon>Bacteroidota</taxon>
        <taxon>Flavobacteriia</taxon>
        <taxon>Flavobacteriales</taxon>
        <taxon>Flavobacteriaceae</taxon>
        <taxon>Flavobacterium</taxon>
    </lineage>
</organism>
<gene>
    <name evidence="2" type="ORF">FLP_01345</name>
</gene>
<protein>
    <submittedName>
        <fullName evidence="2">Uncharacterized protein</fullName>
    </submittedName>
</protein>
<sequence length="63" mass="7192">MEIREIRGKKIKHRLKNHLNHLICGKKKKKKSAVTSSTRLTRGPLNPKTKKPFAATNGFININ</sequence>
<keyword evidence="3" id="KW-1185">Reference proteome</keyword>
<dbReference type="EMBL" id="LVEN01000002">
    <property type="protein sequence ID" value="OCB77592.1"/>
    <property type="molecule type" value="Genomic_DNA"/>
</dbReference>
<feature type="region of interest" description="Disordered" evidence="1">
    <location>
        <begin position="26"/>
        <end position="52"/>
    </location>
</feature>
<evidence type="ECO:0000313" key="3">
    <source>
        <dbReference type="Proteomes" id="UP000093343"/>
    </source>
</evidence>